<dbReference type="EMBL" id="CM004468">
    <property type="protein sequence ID" value="OCT95795.1"/>
    <property type="molecule type" value="Genomic_DNA"/>
</dbReference>
<dbReference type="AlphaFoldDB" id="A0A974HZH3"/>
<evidence type="ECO:0000313" key="1">
    <source>
        <dbReference type="EMBL" id="OCT95795.1"/>
    </source>
</evidence>
<protein>
    <submittedName>
        <fullName evidence="1">Uncharacterized protein</fullName>
    </submittedName>
</protein>
<name>A0A974HZH3_XENLA</name>
<sequence length="81" mass="9036">MLDCTLFCGLMSKETLPFNLYRRNFALDGIRKTLFDKVCLGPGGSVHSSSGDHFMGLQWSTCGSYVVLPCSCFSHFYTLVQ</sequence>
<reference evidence="2" key="1">
    <citation type="journal article" date="2016" name="Nature">
        <title>Genome evolution in the allotetraploid frog Xenopus laevis.</title>
        <authorList>
            <person name="Session A.M."/>
            <person name="Uno Y."/>
            <person name="Kwon T."/>
            <person name="Chapman J.A."/>
            <person name="Toyoda A."/>
            <person name="Takahashi S."/>
            <person name="Fukui A."/>
            <person name="Hikosaka A."/>
            <person name="Suzuki A."/>
            <person name="Kondo M."/>
            <person name="van Heeringen S.J."/>
            <person name="Quigley I."/>
            <person name="Heinz S."/>
            <person name="Ogino H."/>
            <person name="Ochi H."/>
            <person name="Hellsten U."/>
            <person name="Lyons J.B."/>
            <person name="Simakov O."/>
            <person name="Putnam N."/>
            <person name="Stites J."/>
            <person name="Kuroki Y."/>
            <person name="Tanaka T."/>
            <person name="Michiue T."/>
            <person name="Watanabe M."/>
            <person name="Bogdanovic O."/>
            <person name="Lister R."/>
            <person name="Georgiou G."/>
            <person name="Paranjpe S.S."/>
            <person name="van Kruijsbergen I."/>
            <person name="Shu S."/>
            <person name="Carlson J."/>
            <person name="Kinoshita T."/>
            <person name="Ohta Y."/>
            <person name="Mawaribuchi S."/>
            <person name="Jenkins J."/>
            <person name="Grimwood J."/>
            <person name="Schmutz J."/>
            <person name="Mitros T."/>
            <person name="Mozaffari S.V."/>
            <person name="Suzuki Y."/>
            <person name="Haramoto Y."/>
            <person name="Yamamoto T.S."/>
            <person name="Takagi C."/>
            <person name="Heald R."/>
            <person name="Miller K."/>
            <person name="Haudenschild C."/>
            <person name="Kitzman J."/>
            <person name="Nakayama T."/>
            <person name="Izutsu Y."/>
            <person name="Robert J."/>
            <person name="Fortriede J."/>
            <person name="Burns K."/>
            <person name="Lotay V."/>
            <person name="Karimi K."/>
            <person name="Yasuoka Y."/>
            <person name="Dichmann D.S."/>
            <person name="Flajnik M.F."/>
            <person name="Houston D.W."/>
            <person name="Shendure J."/>
            <person name="DuPasquier L."/>
            <person name="Vize P.D."/>
            <person name="Zorn A.M."/>
            <person name="Ito M."/>
            <person name="Marcotte E.M."/>
            <person name="Wallingford J.B."/>
            <person name="Ito Y."/>
            <person name="Asashima M."/>
            <person name="Ueno N."/>
            <person name="Matsuda Y."/>
            <person name="Veenstra G.J."/>
            <person name="Fujiyama A."/>
            <person name="Harland R.M."/>
            <person name="Taira M."/>
            <person name="Rokhsar D.S."/>
        </authorList>
    </citation>
    <scope>NUCLEOTIDE SEQUENCE [LARGE SCALE GENOMIC DNA]</scope>
    <source>
        <strain evidence="2">J</strain>
    </source>
</reference>
<dbReference type="Proteomes" id="UP000694892">
    <property type="component" value="Chromosome 2L"/>
</dbReference>
<organism evidence="1 2">
    <name type="scientific">Xenopus laevis</name>
    <name type="common">African clawed frog</name>
    <dbReference type="NCBI Taxonomy" id="8355"/>
    <lineage>
        <taxon>Eukaryota</taxon>
        <taxon>Metazoa</taxon>
        <taxon>Chordata</taxon>
        <taxon>Craniata</taxon>
        <taxon>Vertebrata</taxon>
        <taxon>Euteleostomi</taxon>
        <taxon>Amphibia</taxon>
        <taxon>Batrachia</taxon>
        <taxon>Anura</taxon>
        <taxon>Pipoidea</taxon>
        <taxon>Pipidae</taxon>
        <taxon>Xenopodinae</taxon>
        <taxon>Xenopus</taxon>
        <taxon>Xenopus</taxon>
    </lineage>
</organism>
<accession>A0A974HZH3</accession>
<evidence type="ECO:0000313" key="2">
    <source>
        <dbReference type="Proteomes" id="UP000694892"/>
    </source>
</evidence>
<gene>
    <name evidence="1" type="ORF">XELAEV_18013483mg</name>
</gene>
<proteinExistence type="predicted"/>